<dbReference type="Proteomes" id="UP001146351">
    <property type="component" value="Unassembled WGS sequence"/>
</dbReference>
<evidence type="ECO:0008006" key="3">
    <source>
        <dbReference type="Google" id="ProtNLM"/>
    </source>
</evidence>
<dbReference type="Gene3D" id="3.30.70.1990">
    <property type="match status" value="1"/>
</dbReference>
<comment type="caution">
    <text evidence="1">The sequence shown here is derived from an EMBL/GenBank/DDBJ whole genome shotgun (WGS) entry which is preliminary data.</text>
</comment>
<proteinExistence type="predicted"/>
<organism evidence="1 2">
    <name type="scientific">Penicillium capsulatum</name>
    <dbReference type="NCBI Taxonomy" id="69766"/>
    <lineage>
        <taxon>Eukaryota</taxon>
        <taxon>Fungi</taxon>
        <taxon>Dikarya</taxon>
        <taxon>Ascomycota</taxon>
        <taxon>Pezizomycotina</taxon>
        <taxon>Eurotiomycetes</taxon>
        <taxon>Eurotiomycetidae</taxon>
        <taxon>Eurotiales</taxon>
        <taxon>Aspergillaceae</taxon>
        <taxon>Penicillium</taxon>
    </lineage>
</organism>
<gene>
    <name evidence="1" type="ORF">N7492_001663</name>
</gene>
<dbReference type="SUPFAM" id="SSF51905">
    <property type="entry name" value="FAD/NAD(P)-binding domain"/>
    <property type="match status" value="1"/>
</dbReference>
<keyword evidence="2" id="KW-1185">Reference proteome</keyword>
<dbReference type="EMBL" id="JAPQKO010000001">
    <property type="protein sequence ID" value="KAJ5184047.1"/>
    <property type="molecule type" value="Genomic_DNA"/>
</dbReference>
<accession>A0A9W9IU84</accession>
<dbReference type="OrthoDB" id="68575at2759"/>
<reference evidence="1" key="2">
    <citation type="journal article" date="2023" name="IMA Fungus">
        <title>Comparative genomic study of the Penicillium genus elucidates a diverse pangenome and 15 lateral gene transfer events.</title>
        <authorList>
            <person name="Petersen C."/>
            <person name="Sorensen T."/>
            <person name="Nielsen M.R."/>
            <person name="Sondergaard T.E."/>
            <person name="Sorensen J.L."/>
            <person name="Fitzpatrick D.A."/>
            <person name="Frisvad J.C."/>
            <person name="Nielsen K.L."/>
        </authorList>
    </citation>
    <scope>NUCLEOTIDE SEQUENCE</scope>
    <source>
        <strain evidence="1">IBT 21917</strain>
    </source>
</reference>
<sequence length="458" mass="51171">MDELCRAYSPSQAILKDSHPAPSRILIRDVLIVGGGASGTYAAVRLQQDFNKSIVLVEQKSILGGHTHTYHDTSSNITIDTGVIVYHHLPAVHSFFGRFNIPLTNFSFDTSIVRNVDFRTGRPVDVPSTDNDTATAFAKWAELLAKYPTLADGFILPDPVPEDLILPLGQFVNKYNLSAIVPIIWSFGQGYGDILNSPVLYALKFFGPEILRGISSGFVITRDRNNHELYERALDILGNDTNVFLGSSIFAMARNRGNEFRTIMLSTPSGHVLVQARQVLFTIPPLLDDLRGVDLDQTELDLFSQFRGNSYFTALLQNASVAENATFTNRVNNSARFYLPRLPSSYTIGTTFTASNLTAVKSCASFRMKRGAARSRILSEVRRVIPGSRPQVVNLLDHFPFGLQVSPRAIKKGFYQKLYRLQGRDRYFWSGAAWHVHDSSLLWNFTDTVLAQMQRALE</sequence>
<protein>
    <recommendedName>
        <fullName evidence="3">Amine oxidase domain-containing protein</fullName>
    </recommendedName>
</protein>
<dbReference type="Gene3D" id="3.50.50.60">
    <property type="entry name" value="FAD/NAD(P)-binding domain"/>
    <property type="match status" value="1"/>
</dbReference>
<evidence type="ECO:0000313" key="2">
    <source>
        <dbReference type="Proteomes" id="UP001146351"/>
    </source>
</evidence>
<reference evidence="1" key="1">
    <citation type="submission" date="2022-11" db="EMBL/GenBank/DDBJ databases">
        <authorList>
            <person name="Petersen C."/>
        </authorList>
    </citation>
    <scope>NUCLEOTIDE SEQUENCE</scope>
    <source>
        <strain evidence="1">IBT 21917</strain>
    </source>
</reference>
<name>A0A9W9IU84_9EURO</name>
<dbReference type="Gene3D" id="1.10.405.20">
    <property type="match status" value="1"/>
</dbReference>
<dbReference type="InterPro" id="IPR036188">
    <property type="entry name" value="FAD/NAD-bd_sf"/>
</dbReference>
<dbReference type="AlphaFoldDB" id="A0A9W9IU84"/>
<dbReference type="Pfam" id="PF13450">
    <property type="entry name" value="NAD_binding_8"/>
    <property type="match status" value="1"/>
</dbReference>
<evidence type="ECO:0000313" key="1">
    <source>
        <dbReference type="EMBL" id="KAJ5184047.1"/>
    </source>
</evidence>